<sequence length="403" mass="42660">MPGLLGIIHHVKFKQKDTAMKIVEILRPEVEKRLADLREKDGTAAGDLDDVSVEELDGPEIFEIDSVASDAVPGAPENLDVEVTDDSPIAADDCPAAATKDATKLSDLDVEATAPVSCNRNTGTNGAFKDRQPLLPKGNLPFNFEEQAQKKLAAKNPKKRHGEDELDGEAKRARVQDTMLSLSGAAIENATVPEESGPAVQNAILPEESGPAVENAIVSEEPGPSSENAILSDESGPSGENAIVSEESGPAIVSEESGPAIENAIVSEESGPHAVQNAMVSEESGLSGENAAIPDPPAGLAAAPENLRWLNVQAGVSDCCPASGPVDPSELKTLSYVVPAPPNLVQLDPKKYKSITVVLNNKAFYVNNSWVPCPGVKATWYNLYVDKKRGSSLKWSRGELRHV</sequence>
<keyword evidence="3" id="KW-1185">Reference proteome</keyword>
<evidence type="ECO:0000256" key="1">
    <source>
        <dbReference type="SAM" id="MobiDB-lite"/>
    </source>
</evidence>
<evidence type="ECO:0000313" key="3">
    <source>
        <dbReference type="Proteomes" id="UP000186817"/>
    </source>
</evidence>
<dbReference type="Proteomes" id="UP000186817">
    <property type="component" value="Unassembled WGS sequence"/>
</dbReference>
<dbReference type="EMBL" id="LSRX01000776">
    <property type="protein sequence ID" value="OLP89129.1"/>
    <property type="molecule type" value="Genomic_DNA"/>
</dbReference>
<name>A0A1Q9D1S0_SYMMI</name>
<comment type="caution">
    <text evidence="2">The sequence shown here is derived from an EMBL/GenBank/DDBJ whole genome shotgun (WGS) entry which is preliminary data.</text>
</comment>
<feature type="region of interest" description="Disordered" evidence="1">
    <location>
        <begin position="218"/>
        <end position="243"/>
    </location>
</feature>
<feature type="region of interest" description="Disordered" evidence="1">
    <location>
        <begin position="150"/>
        <end position="173"/>
    </location>
</feature>
<dbReference type="AlphaFoldDB" id="A0A1Q9D1S0"/>
<organism evidence="2 3">
    <name type="scientific">Symbiodinium microadriaticum</name>
    <name type="common">Dinoflagellate</name>
    <name type="synonym">Zooxanthella microadriatica</name>
    <dbReference type="NCBI Taxonomy" id="2951"/>
    <lineage>
        <taxon>Eukaryota</taxon>
        <taxon>Sar</taxon>
        <taxon>Alveolata</taxon>
        <taxon>Dinophyceae</taxon>
        <taxon>Suessiales</taxon>
        <taxon>Symbiodiniaceae</taxon>
        <taxon>Symbiodinium</taxon>
    </lineage>
</organism>
<accession>A0A1Q9D1S0</accession>
<gene>
    <name evidence="2" type="ORF">AK812_SmicGene29430</name>
</gene>
<dbReference type="OrthoDB" id="415584at2759"/>
<reference evidence="2 3" key="1">
    <citation type="submission" date="2016-02" db="EMBL/GenBank/DDBJ databases">
        <title>Genome analysis of coral dinoflagellate symbionts highlights evolutionary adaptations to a symbiotic lifestyle.</title>
        <authorList>
            <person name="Aranda M."/>
            <person name="Li Y."/>
            <person name="Liew Y.J."/>
            <person name="Baumgarten S."/>
            <person name="Simakov O."/>
            <person name="Wilson M."/>
            <person name="Piel J."/>
            <person name="Ashoor H."/>
            <person name="Bougouffa S."/>
            <person name="Bajic V.B."/>
            <person name="Ryu T."/>
            <person name="Ravasi T."/>
            <person name="Bayer T."/>
            <person name="Micklem G."/>
            <person name="Kim H."/>
            <person name="Bhak J."/>
            <person name="Lajeunesse T.C."/>
            <person name="Voolstra C.R."/>
        </authorList>
    </citation>
    <scope>NUCLEOTIDE SEQUENCE [LARGE SCALE GENOMIC DNA]</scope>
    <source>
        <strain evidence="2 3">CCMP2467</strain>
    </source>
</reference>
<evidence type="ECO:0000313" key="2">
    <source>
        <dbReference type="EMBL" id="OLP89129.1"/>
    </source>
</evidence>
<protein>
    <submittedName>
        <fullName evidence="2">Uncharacterized protein</fullName>
    </submittedName>
</protein>
<proteinExistence type="predicted"/>